<feature type="region of interest" description="Disordered" evidence="8">
    <location>
        <begin position="946"/>
        <end position="1052"/>
    </location>
</feature>
<dbReference type="InterPro" id="IPR011989">
    <property type="entry name" value="ARM-like"/>
</dbReference>
<evidence type="ECO:0000259" key="9">
    <source>
        <dbReference type="Pfam" id="PF12719"/>
    </source>
</evidence>
<evidence type="ECO:0000256" key="6">
    <source>
        <dbReference type="ARBA" id="ARBA00023067"/>
    </source>
</evidence>
<comment type="similarity">
    <text evidence="2">Belongs to the CND3 (condensin subunit 3) family.</text>
</comment>
<dbReference type="EMBL" id="LSRQ01001111">
    <property type="protein sequence ID" value="OAY79280.1"/>
    <property type="molecule type" value="Genomic_DNA"/>
</dbReference>
<dbReference type="InterPro" id="IPR025977">
    <property type="entry name" value="Cnd3_C"/>
</dbReference>
<comment type="subcellular location">
    <subcellularLocation>
        <location evidence="1">Chromosome</location>
    </subcellularLocation>
</comment>
<evidence type="ECO:0000256" key="8">
    <source>
        <dbReference type="SAM" id="MobiDB-lite"/>
    </source>
</evidence>
<keyword evidence="5" id="KW-0498">Mitosis</keyword>
<dbReference type="GO" id="GO:0051301">
    <property type="term" value="P:cell division"/>
    <property type="evidence" value="ECO:0007669"/>
    <property type="project" value="UniProtKB-KW"/>
</dbReference>
<dbReference type="PANTHER" id="PTHR14418">
    <property type="entry name" value="CONDENSIN COMPLEX SUBUNIT 3-RELATED"/>
    <property type="match status" value="1"/>
</dbReference>
<evidence type="ECO:0000256" key="3">
    <source>
        <dbReference type="ARBA" id="ARBA00022454"/>
    </source>
</evidence>
<feature type="domain" description="Nuclear condensin complex subunit 3 C-terminal" evidence="9">
    <location>
        <begin position="524"/>
        <end position="872"/>
    </location>
</feature>
<dbReference type="GO" id="GO:0000793">
    <property type="term" value="C:condensed chromosome"/>
    <property type="evidence" value="ECO:0007669"/>
    <property type="project" value="TreeGrafter"/>
</dbReference>
<feature type="compositionally biased region" description="Acidic residues" evidence="8">
    <location>
        <begin position="1034"/>
        <end position="1052"/>
    </location>
</feature>
<feature type="non-terminal residue" evidence="10">
    <location>
        <position position="1052"/>
    </location>
</feature>
<evidence type="ECO:0000313" key="10">
    <source>
        <dbReference type="EMBL" id="OAY79280.1"/>
    </source>
</evidence>
<comment type="caution">
    <text evidence="10">The sequence shown here is derived from an EMBL/GenBank/DDBJ whole genome shotgun (WGS) entry which is preliminary data.</text>
</comment>
<dbReference type="Gene3D" id="1.25.10.10">
    <property type="entry name" value="Leucine-rich Repeat Variant"/>
    <property type="match status" value="1"/>
</dbReference>
<proteinExistence type="inferred from homology"/>
<name>A0A199VRG7_ANACO</name>
<feature type="compositionally biased region" description="Acidic residues" evidence="8">
    <location>
        <begin position="974"/>
        <end position="987"/>
    </location>
</feature>
<evidence type="ECO:0000256" key="7">
    <source>
        <dbReference type="ARBA" id="ARBA00023306"/>
    </source>
</evidence>
<gene>
    <name evidence="10" type="ORF">ACMD2_00016</name>
</gene>
<keyword evidence="6" id="KW-0226">DNA condensation</keyword>
<protein>
    <submittedName>
        <fullName evidence="10">Condensin complex subunit 3</fullName>
    </submittedName>
</protein>
<dbReference type="InterPro" id="IPR016024">
    <property type="entry name" value="ARM-type_fold"/>
</dbReference>
<keyword evidence="7" id="KW-0131">Cell cycle</keyword>
<dbReference type="GO" id="GO:0007076">
    <property type="term" value="P:mitotic chromosome condensation"/>
    <property type="evidence" value="ECO:0007669"/>
    <property type="project" value="InterPro"/>
</dbReference>
<dbReference type="PANTHER" id="PTHR14418:SF5">
    <property type="entry name" value="CONDENSIN COMPLEX SUBUNIT 3"/>
    <property type="match status" value="1"/>
</dbReference>
<organism evidence="10 11">
    <name type="scientific">Ananas comosus</name>
    <name type="common">Pineapple</name>
    <name type="synonym">Ananas ananas</name>
    <dbReference type="NCBI Taxonomy" id="4615"/>
    <lineage>
        <taxon>Eukaryota</taxon>
        <taxon>Viridiplantae</taxon>
        <taxon>Streptophyta</taxon>
        <taxon>Embryophyta</taxon>
        <taxon>Tracheophyta</taxon>
        <taxon>Spermatophyta</taxon>
        <taxon>Magnoliopsida</taxon>
        <taxon>Liliopsida</taxon>
        <taxon>Poales</taxon>
        <taxon>Bromeliaceae</taxon>
        <taxon>Bromelioideae</taxon>
        <taxon>Ananas</taxon>
    </lineage>
</organism>
<dbReference type="Proteomes" id="UP000092600">
    <property type="component" value="Unassembled WGS sequence"/>
</dbReference>
<accession>A0A199VRG7</accession>
<feature type="compositionally biased region" description="Polar residues" evidence="8">
    <location>
        <begin position="997"/>
        <end position="1010"/>
    </location>
</feature>
<dbReference type="SUPFAM" id="SSF48371">
    <property type="entry name" value="ARM repeat"/>
    <property type="match status" value="2"/>
</dbReference>
<reference evidence="10 11" key="1">
    <citation type="journal article" date="2016" name="DNA Res.">
        <title>The draft genome of MD-2 pineapple using hybrid error correction of long reads.</title>
        <authorList>
            <person name="Redwan R.M."/>
            <person name="Saidin A."/>
            <person name="Kumar S.V."/>
        </authorList>
    </citation>
    <scope>NUCLEOTIDE SEQUENCE [LARGE SCALE GENOMIC DNA]</scope>
    <source>
        <strain evidence="11">cv. MD2</strain>
        <tissue evidence="10">Leaf</tissue>
    </source>
</reference>
<keyword evidence="3" id="KW-0158">Chromosome</keyword>
<dbReference type="Pfam" id="PF12719">
    <property type="entry name" value="Cnd3"/>
    <property type="match status" value="1"/>
</dbReference>
<evidence type="ECO:0000313" key="11">
    <source>
        <dbReference type="Proteomes" id="UP000092600"/>
    </source>
</evidence>
<evidence type="ECO:0000256" key="1">
    <source>
        <dbReference type="ARBA" id="ARBA00004286"/>
    </source>
</evidence>
<dbReference type="AlphaFoldDB" id="A0A199VRG7"/>
<keyword evidence="4" id="KW-0132">Cell division</keyword>
<evidence type="ECO:0000256" key="5">
    <source>
        <dbReference type="ARBA" id="ARBA00022776"/>
    </source>
</evidence>
<dbReference type="GO" id="GO:0000796">
    <property type="term" value="C:condensin complex"/>
    <property type="evidence" value="ECO:0007669"/>
    <property type="project" value="InterPro"/>
</dbReference>
<dbReference type="InterPro" id="IPR027165">
    <property type="entry name" value="CND3"/>
</dbReference>
<evidence type="ECO:0000256" key="2">
    <source>
        <dbReference type="ARBA" id="ARBA00006533"/>
    </source>
</evidence>
<dbReference type="STRING" id="4615.A0A199VRG7"/>
<sequence>MAEVEREGTRLARDIARILDECRVSHAVHARKLKELCALRSSSSSSSSSTTLRFFPSFAKTLTPLFDSPRRILSSERVVRFVSAFASHRDGSDVATSDAFLEEFLRFLIAAAAAAHRPARFRSCQMISEIIMHLPDDAEVSDEVWDEVIDSMKVRVQDKIPAIRAFAIRALSRFAIEGDDAHVLDLFLQTLAQEQNAEVRKTIVLSLPPSNVTLEAIVGSTLDVSESVRKAAYCVLATKFPLQSLSIKHRTTLLQRGLSDRSSIVIKECLKMLKDEWLSKCCERDPVALLRFLDVETYESVGEAVMEALLKEGLIRVQEGQSLRQYSTSHAETEGEHSPSIQLMDAEVALYWKTLCKHLQAEAQAKGSEAAATTGTEAAVYASEASDNNDLLERILPGTVSEYVALVKAHLSAGPNYRFISRQLLLLGAMLDFSDATNRKAASGFLHELFLRPLEHEVDDHGNEIATGDGVSLGGDKDWARAVSELAQKVHASSGEFEAVVTSVIEELACPCRERTANSMQWMHCLAVTSLLLENIDSLKRLQGKAIEPYELLHSLLLPAAKHIHVDVQRAAIRCLCLFALLDLRPSPDLVTQLRLSFINGPGPVSAMACKALIDLATWHGPHEADKLIGLDLPHADDGKTHFTSVNISEIKEDDLSIGVLDLLFSGFRKYDWEASTEHDDYDNIQAILGEGFAKILLMSKNYPSIPSHLHPLILSKLINLFFCDETKELQSNVCPSFLTIIQPSRVVTRQANLSCISRGFIPVMRGMWPGICGNSAGSTTAVSRMRKRAVQVSRFMLQMIQCPLFSKESEEQHSTKSSDSLLTSAQSLDNFDSGEEGLAIRIAVEVASFPEKKTSAGKAYILALCKTALLLQFHLSEQRAIKCMRGLLSVMITSASADKEVVKELSRMAARLRSLDENPNEELSQEQVDALLGKLGLEGSIKLDINSVLPPTPAPQSARATAARRRVRREPSSSEEEDDEEDDGDNNEASVRQVIVTPTLTAMRSQRASKTAAMSKITAKTATVFPGGKMEDDQSDVTSDESSDESGDDLD</sequence>
<evidence type="ECO:0000256" key="4">
    <source>
        <dbReference type="ARBA" id="ARBA00022618"/>
    </source>
</evidence>